<dbReference type="Pfam" id="PF02746">
    <property type="entry name" value="MR_MLE_N"/>
    <property type="match status" value="1"/>
</dbReference>
<dbReference type="Gene3D" id="3.20.20.120">
    <property type="entry name" value="Enolase-like C-terminal domain"/>
    <property type="match status" value="1"/>
</dbReference>
<protein>
    <submittedName>
        <fullName evidence="3">O-succinylbenzoate synthase</fullName>
    </submittedName>
</protein>
<dbReference type="RefSeq" id="WP_106583822.1">
    <property type="nucleotide sequence ID" value="NZ_PYGA01000011.1"/>
</dbReference>
<proteinExistence type="predicted"/>
<gene>
    <name evidence="3" type="ORF">CLV63_1118</name>
</gene>
<accession>A0A2P8DGQ7</accession>
<organism evidence="3 4">
    <name type="scientific">Murinocardiopsis flavida</name>
    <dbReference type="NCBI Taxonomy" id="645275"/>
    <lineage>
        <taxon>Bacteria</taxon>
        <taxon>Bacillati</taxon>
        <taxon>Actinomycetota</taxon>
        <taxon>Actinomycetes</taxon>
        <taxon>Streptosporangiales</taxon>
        <taxon>Nocardiopsidaceae</taxon>
        <taxon>Murinocardiopsis</taxon>
    </lineage>
</organism>
<evidence type="ECO:0000313" key="3">
    <source>
        <dbReference type="EMBL" id="PSK96414.1"/>
    </source>
</evidence>
<dbReference type="Pfam" id="PF13378">
    <property type="entry name" value="MR_MLE_C"/>
    <property type="match status" value="1"/>
</dbReference>
<dbReference type="InterPro" id="IPR036849">
    <property type="entry name" value="Enolase-like_C_sf"/>
</dbReference>
<dbReference type="InterPro" id="IPR013342">
    <property type="entry name" value="Mandelate_racemase_C"/>
</dbReference>
<sequence>MSRTEPATLRRVATIDAALVRLPLVHPKQRGRSTGTRPRSAEHILVRVADGDGRFGWGEIPAADESMWRALVKEYGPALLGHPWQRPTDAALAWDGATAMPEVRSGLDTACWDLWSRWRESPLSHALGGTRTAIATGVTLGRQPSLQTLVQEVNRQVGSGFRRIRLGIEPGWDLEAVRAVQESFPYLVLQVDGCGRYSEDDPAHLDVLRALDGYGLLAIEQPFPAADLAAHARLRRDLRTPLALAADTLDALDTAVRMEAADALNLRIAPLGGLTNARRAHDRAVDAGWQVWCDPQGASDIGRAAMVALASLPGVTLPSDVPGAGGRFARALTDPPVRTHEGVAPVPLTRSGIGHTVAEDTVRSLAVEAESITDGGRRTL</sequence>
<evidence type="ECO:0000256" key="1">
    <source>
        <dbReference type="ARBA" id="ARBA00022723"/>
    </source>
</evidence>
<reference evidence="3 4" key="1">
    <citation type="submission" date="2018-03" db="EMBL/GenBank/DDBJ databases">
        <title>Genomic Encyclopedia of Archaeal and Bacterial Type Strains, Phase II (KMG-II): from individual species to whole genera.</title>
        <authorList>
            <person name="Goeker M."/>
        </authorList>
    </citation>
    <scope>NUCLEOTIDE SEQUENCE [LARGE SCALE GENOMIC DNA]</scope>
    <source>
        <strain evidence="3 4">DSM 45312</strain>
    </source>
</reference>
<dbReference type="InterPro" id="IPR029017">
    <property type="entry name" value="Enolase-like_N"/>
</dbReference>
<dbReference type="SUPFAM" id="SSF51604">
    <property type="entry name" value="Enolase C-terminal domain-like"/>
    <property type="match status" value="1"/>
</dbReference>
<feature type="domain" description="Mandelate racemase/muconate lactonizing enzyme C-terminal" evidence="2">
    <location>
        <begin position="146"/>
        <end position="241"/>
    </location>
</feature>
<dbReference type="GO" id="GO:0046872">
    <property type="term" value="F:metal ion binding"/>
    <property type="evidence" value="ECO:0007669"/>
    <property type="project" value="UniProtKB-KW"/>
</dbReference>
<dbReference type="InterPro" id="IPR013341">
    <property type="entry name" value="Mandelate_racemase_N_dom"/>
</dbReference>
<comment type="caution">
    <text evidence="3">The sequence shown here is derived from an EMBL/GenBank/DDBJ whole genome shotgun (WGS) entry which is preliminary data.</text>
</comment>
<dbReference type="InterPro" id="IPR029065">
    <property type="entry name" value="Enolase_C-like"/>
</dbReference>
<name>A0A2P8DGQ7_9ACTN</name>
<dbReference type="Proteomes" id="UP000240542">
    <property type="component" value="Unassembled WGS sequence"/>
</dbReference>
<keyword evidence="4" id="KW-1185">Reference proteome</keyword>
<keyword evidence="1" id="KW-0479">Metal-binding</keyword>
<dbReference type="SUPFAM" id="SSF54826">
    <property type="entry name" value="Enolase N-terminal domain-like"/>
    <property type="match status" value="1"/>
</dbReference>
<dbReference type="OrthoDB" id="9774531at2"/>
<dbReference type="Gene3D" id="3.30.390.10">
    <property type="entry name" value="Enolase-like, N-terminal domain"/>
    <property type="match status" value="1"/>
</dbReference>
<evidence type="ECO:0000313" key="4">
    <source>
        <dbReference type="Proteomes" id="UP000240542"/>
    </source>
</evidence>
<dbReference type="AlphaFoldDB" id="A0A2P8DGQ7"/>
<dbReference type="GO" id="GO:0016854">
    <property type="term" value="F:racemase and epimerase activity"/>
    <property type="evidence" value="ECO:0007669"/>
    <property type="project" value="UniProtKB-ARBA"/>
</dbReference>
<dbReference type="SMART" id="SM00922">
    <property type="entry name" value="MR_MLE"/>
    <property type="match status" value="1"/>
</dbReference>
<dbReference type="EMBL" id="PYGA01000011">
    <property type="protein sequence ID" value="PSK96414.1"/>
    <property type="molecule type" value="Genomic_DNA"/>
</dbReference>
<evidence type="ECO:0000259" key="2">
    <source>
        <dbReference type="SMART" id="SM00922"/>
    </source>
</evidence>
<dbReference type="PANTHER" id="PTHR48073">
    <property type="entry name" value="O-SUCCINYLBENZOATE SYNTHASE-RELATED"/>
    <property type="match status" value="1"/>
</dbReference>